<dbReference type="RefSeq" id="WP_165094787.1">
    <property type="nucleotide sequence ID" value="NZ_CP049056.1"/>
</dbReference>
<feature type="domain" description="CBS" evidence="3">
    <location>
        <begin position="11"/>
        <end position="68"/>
    </location>
</feature>
<organism evidence="4 5">
    <name type="scientific">Pikeienuella piscinae</name>
    <dbReference type="NCBI Taxonomy" id="2748098"/>
    <lineage>
        <taxon>Bacteria</taxon>
        <taxon>Pseudomonadati</taxon>
        <taxon>Pseudomonadota</taxon>
        <taxon>Alphaproteobacteria</taxon>
        <taxon>Rhodobacterales</taxon>
        <taxon>Paracoccaceae</taxon>
        <taxon>Pikeienuella</taxon>
    </lineage>
</organism>
<dbReference type="InterPro" id="IPR044725">
    <property type="entry name" value="CBSX3_CBS_dom"/>
</dbReference>
<keyword evidence="1 2" id="KW-0129">CBS domain</keyword>
<evidence type="ECO:0000256" key="1">
    <source>
        <dbReference type="ARBA" id="ARBA00023122"/>
    </source>
</evidence>
<dbReference type="CDD" id="cd04623">
    <property type="entry name" value="CBS_pair_bac_euk"/>
    <property type="match status" value="1"/>
</dbReference>
<evidence type="ECO:0000313" key="5">
    <source>
        <dbReference type="Proteomes" id="UP000503336"/>
    </source>
</evidence>
<dbReference type="SUPFAM" id="SSF54631">
    <property type="entry name" value="CBS-domain pair"/>
    <property type="match status" value="1"/>
</dbReference>
<keyword evidence="5" id="KW-1185">Reference proteome</keyword>
<dbReference type="Gene3D" id="3.10.580.10">
    <property type="entry name" value="CBS-domain"/>
    <property type="match status" value="1"/>
</dbReference>
<dbReference type="Proteomes" id="UP000503336">
    <property type="component" value="Chromosome"/>
</dbReference>
<protein>
    <submittedName>
        <fullName evidence="4">CBS domain-containing protein</fullName>
    </submittedName>
</protein>
<accession>A0A7L5BVG6</accession>
<name>A0A7L5BVG6_9RHOB</name>
<proteinExistence type="predicted"/>
<reference evidence="4 5" key="1">
    <citation type="submission" date="2020-02" db="EMBL/GenBank/DDBJ databases">
        <title>complete genome sequence of Rhodobacteraceae bacterium.</title>
        <authorList>
            <person name="Park J."/>
            <person name="Kim Y.-S."/>
            <person name="Kim K.-H."/>
        </authorList>
    </citation>
    <scope>NUCLEOTIDE SEQUENCE [LARGE SCALE GENOMIC DNA]</scope>
    <source>
        <strain evidence="4 5">RR4-56</strain>
    </source>
</reference>
<gene>
    <name evidence="4" type="ORF">G5B40_02965</name>
</gene>
<dbReference type="PANTHER" id="PTHR43080:SF2">
    <property type="entry name" value="CBS DOMAIN-CONTAINING PROTEIN"/>
    <property type="match status" value="1"/>
</dbReference>
<dbReference type="Pfam" id="PF00571">
    <property type="entry name" value="CBS"/>
    <property type="match status" value="2"/>
</dbReference>
<dbReference type="PROSITE" id="PS51371">
    <property type="entry name" value="CBS"/>
    <property type="match status" value="2"/>
</dbReference>
<sequence length="144" mass="15026">MNVQKIIGAKPIQSVETISPQETLSAAAALLSSKRIGALIVGDGKAGVAGIISERDIVRRLAAEGAACLATSVASAMTTAVMSCAPSDSAVSVLQRMTDGRFRHMPVIDDGRLVGVISIGDVVKARMSEIEMENRAMEDMIKGI</sequence>
<evidence type="ECO:0000256" key="2">
    <source>
        <dbReference type="PROSITE-ProRule" id="PRU00703"/>
    </source>
</evidence>
<dbReference type="SMART" id="SM00116">
    <property type="entry name" value="CBS"/>
    <property type="match status" value="2"/>
</dbReference>
<dbReference type="InterPro" id="IPR000644">
    <property type="entry name" value="CBS_dom"/>
</dbReference>
<dbReference type="EMBL" id="CP049056">
    <property type="protein sequence ID" value="QIE54487.1"/>
    <property type="molecule type" value="Genomic_DNA"/>
</dbReference>
<dbReference type="PANTHER" id="PTHR43080">
    <property type="entry name" value="CBS DOMAIN-CONTAINING PROTEIN CBSX3, MITOCHONDRIAL"/>
    <property type="match status" value="1"/>
</dbReference>
<dbReference type="InterPro" id="IPR051257">
    <property type="entry name" value="Diverse_CBS-Domain"/>
</dbReference>
<evidence type="ECO:0000313" key="4">
    <source>
        <dbReference type="EMBL" id="QIE54487.1"/>
    </source>
</evidence>
<dbReference type="KEGG" id="hdh:G5B40_02965"/>
<dbReference type="InterPro" id="IPR046342">
    <property type="entry name" value="CBS_dom_sf"/>
</dbReference>
<feature type="domain" description="CBS" evidence="3">
    <location>
        <begin position="77"/>
        <end position="132"/>
    </location>
</feature>
<dbReference type="AlphaFoldDB" id="A0A7L5BVG6"/>
<evidence type="ECO:0000259" key="3">
    <source>
        <dbReference type="PROSITE" id="PS51371"/>
    </source>
</evidence>